<keyword evidence="3" id="KW-1185">Reference proteome</keyword>
<dbReference type="RefSeq" id="WP_182462333.1">
    <property type="nucleotide sequence ID" value="NZ_CP059732.1"/>
</dbReference>
<feature type="domain" description="HTH araC/xylS-type" evidence="1">
    <location>
        <begin position="180"/>
        <end position="265"/>
    </location>
</feature>
<reference evidence="2 3" key="1">
    <citation type="submission" date="2020-07" db="EMBL/GenBank/DDBJ databases">
        <title>Spirosoma foliorum sp. nov., isolated from the leaves on the Nejang mountain Korea, Republic of.</title>
        <authorList>
            <person name="Ho H."/>
            <person name="Lee Y.-J."/>
            <person name="Nurcahyanto D.-A."/>
            <person name="Kim S.-G."/>
        </authorList>
    </citation>
    <scope>NUCLEOTIDE SEQUENCE [LARGE SCALE GENOMIC DNA]</scope>
    <source>
        <strain evidence="2 3">PL0136</strain>
    </source>
</reference>
<proteinExistence type="predicted"/>
<accession>A0A7G5H1J2</accession>
<dbReference type="GO" id="GO:0003700">
    <property type="term" value="F:DNA-binding transcription factor activity"/>
    <property type="evidence" value="ECO:0007669"/>
    <property type="project" value="InterPro"/>
</dbReference>
<name>A0A7G5H1J2_9BACT</name>
<protein>
    <submittedName>
        <fullName evidence="2">AraC family transcriptional regulator</fullName>
    </submittedName>
</protein>
<evidence type="ECO:0000313" key="2">
    <source>
        <dbReference type="EMBL" id="QMW04984.1"/>
    </source>
</evidence>
<gene>
    <name evidence="2" type="ORF">H3H32_08850</name>
</gene>
<dbReference type="GO" id="GO:0043565">
    <property type="term" value="F:sequence-specific DNA binding"/>
    <property type="evidence" value="ECO:0007669"/>
    <property type="project" value="InterPro"/>
</dbReference>
<evidence type="ECO:0000259" key="1">
    <source>
        <dbReference type="PROSITE" id="PS01124"/>
    </source>
</evidence>
<dbReference type="PROSITE" id="PS01124">
    <property type="entry name" value="HTH_ARAC_FAMILY_2"/>
    <property type="match status" value="1"/>
</dbReference>
<evidence type="ECO:0000313" key="3">
    <source>
        <dbReference type="Proteomes" id="UP000515369"/>
    </source>
</evidence>
<dbReference type="KEGG" id="sfol:H3H32_08850"/>
<dbReference type="AlphaFoldDB" id="A0A7G5H1J2"/>
<organism evidence="2 3">
    <name type="scientific">Spirosoma foliorum</name>
    <dbReference type="NCBI Taxonomy" id="2710596"/>
    <lineage>
        <taxon>Bacteria</taxon>
        <taxon>Pseudomonadati</taxon>
        <taxon>Bacteroidota</taxon>
        <taxon>Cytophagia</taxon>
        <taxon>Cytophagales</taxon>
        <taxon>Cytophagaceae</taxon>
        <taxon>Spirosoma</taxon>
    </lineage>
</organism>
<dbReference type="Proteomes" id="UP000515369">
    <property type="component" value="Chromosome"/>
</dbReference>
<dbReference type="Gene3D" id="1.10.10.60">
    <property type="entry name" value="Homeodomain-like"/>
    <property type="match status" value="1"/>
</dbReference>
<dbReference type="EMBL" id="CP059732">
    <property type="protein sequence ID" value="QMW04984.1"/>
    <property type="molecule type" value="Genomic_DNA"/>
</dbReference>
<dbReference type="InterPro" id="IPR018060">
    <property type="entry name" value="HTH_AraC"/>
</dbReference>
<dbReference type="Pfam" id="PF12833">
    <property type="entry name" value="HTH_18"/>
    <property type="match status" value="1"/>
</dbReference>
<sequence>MNEHTQTIAQTFAAPEGLTEVFRHIYYMKHPREATCQSLQLFPHYEMMLVFNFGPPISVSVADHTSLVERVAILGPLDRVLTYELLPESEVMVIVFTLNGFYRLLGKPIHPLRTETENQVAVPVTYLTYLDLWENLVQLPSIADRAELLMTYIQLHVAPEDTAWLLDEASLFSNLAIDPIKIIAQNRRLSARSVQLRLRNMVGFSAKEIARFIRFKNVIAHLVKEHPRLPDWADLVVQHGYHDQPHLIRDFQRYLGLSPTDFVNQLAEQPICITQPGKHY</sequence>